<protein>
    <recommendedName>
        <fullName evidence="4">DUF4407 domain-containing protein</fullName>
    </recommendedName>
</protein>
<evidence type="ECO:0000256" key="1">
    <source>
        <dbReference type="SAM" id="Phobius"/>
    </source>
</evidence>
<feature type="transmembrane region" description="Helical" evidence="1">
    <location>
        <begin position="57"/>
        <end position="77"/>
    </location>
</feature>
<keyword evidence="1" id="KW-0812">Transmembrane</keyword>
<proteinExistence type="predicted"/>
<evidence type="ECO:0000313" key="3">
    <source>
        <dbReference type="Proteomes" id="UP000820818"/>
    </source>
</evidence>
<dbReference type="InterPro" id="IPR025519">
    <property type="entry name" value="DUF4407"/>
</dbReference>
<evidence type="ECO:0008006" key="4">
    <source>
        <dbReference type="Google" id="ProtNLM"/>
    </source>
</evidence>
<accession>A0AAD5PKF5</accession>
<sequence length="119" mass="13749">MEKFVQNRKEFDGLMSDKLYTTKQLDSLSSIAGFADRNWALGQLSYNVDGTRDNNTAMAVTFIGLLFIFFECLPVFVKLMSSSGPYDYAIKNIEIVQQHQSDKNKDYEMKFMMAFTKLR</sequence>
<comment type="caution">
    <text evidence="2">The sequence shown here is derived from an EMBL/GenBank/DDBJ whole genome shotgun (WGS) entry which is preliminary data.</text>
</comment>
<name>A0AAD5PKF5_9CRUS</name>
<keyword evidence="3" id="KW-1185">Reference proteome</keyword>
<dbReference type="AlphaFoldDB" id="A0AAD5PKF5"/>
<keyword evidence="1" id="KW-0472">Membrane</keyword>
<dbReference type="EMBL" id="WJBH02000365">
    <property type="protein sequence ID" value="KAI9549137.1"/>
    <property type="molecule type" value="Genomic_DNA"/>
</dbReference>
<reference evidence="2" key="1">
    <citation type="submission" date="2022-05" db="EMBL/GenBank/DDBJ databases">
        <title>A multi-omics perspective on studying reproductive biology in Daphnia sinensis.</title>
        <authorList>
            <person name="Jia J."/>
        </authorList>
    </citation>
    <scope>NUCLEOTIDE SEQUENCE</scope>
    <source>
        <strain evidence="2">WSL</strain>
    </source>
</reference>
<dbReference type="Pfam" id="PF14362">
    <property type="entry name" value="DUF4407"/>
    <property type="match status" value="1"/>
</dbReference>
<gene>
    <name evidence="2" type="ORF">GHT06_007008</name>
</gene>
<organism evidence="2 3">
    <name type="scientific">Daphnia sinensis</name>
    <dbReference type="NCBI Taxonomy" id="1820382"/>
    <lineage>
        <taxon>Eukaryota</taxon>
        <taxon>Metazoa</taxon>
        <taxon>Ecdysozoa</taxon>
        <taxon>Arthropoda</taxon>
        <taxon>Crustacea</taxon>
        <taxon>Branchiopoda</taxon>
        <taxon>Diplostraca</taxon>
        <taxon>Cladocera</taxon>
        <taxon>Anomopoda</taxon>
        <taxon>Daphniidae</taxon>
        <taxon>Daphnia</taxon>
        <taxon>Daphnia similis group</taxon>
    </lineage>
</organism>
<keyword evidence="1" id="KW-1133">Transmembrane helix</keyword>
<evidence type="ECO:0000313" key="2">
    <source>
        <dbReference type="EMBL" id="KAI9549137.1"/>
    </source>
</evidence>
<dbReference type="Proteomes" id="UP000820818">
    <property type="component" value="Unassembled WGS sequence"/>
</dbReference>